<dbReference type="OrthoDB" id="413122at2759"/>
<dbReference type="InterPro" id="IPR012337">
    <property type="entry name" value="RNaseH-like_sf"/>
</dbReference>
<proteinExistence type="predicted"/>
<dbReference type="Proteomes" id="UP000271974">
    <property type="component" value="Unassembled WGS sequence"/>
</dbReference>
<evidence type="ECO:0000313" key="3">
    <source>
        <dbReference type="EMBL" id="RUS77740.1"/>
    </source>
</evidence>
<dbReference type="InterPro" id="IPR050951">
    <property type="entry name" value="Retrovirus_Pol_polyprotein"/>
</dbReference>
<dbReference type="FunFam" id="3.30.420.10:FF:000032">
    <property type="entry name" value="Retrovirus-related Pol polyprotein from transposon 297-like Protein"/>
    <property type="match status" value="1"/>
</dbReference>
<dbReference type="Gene3D" id="3.30.420.10">
    <property type="entry name" value="Ribonuclease H-like superfamily/Ribonuclease H"/>
    <property type="match status" value="1"/>
</dbReference>
<dbReference type="STRING" id="188477.A0A433T894"/>
<dbReference type="EMBL" id="RQTK01000556">
    <property type="protein sequence ID" value="RUS77740.1"/>
    <property type="molecule type" value="Genomic_DNA"/>
</dbReference>
<dbReference type="InterPro" id="IPR036397">
    <property type="entry name" value="RNaseH_sf"/>
</dbReference>
<comment type="caution">
    <text evidence="3">The sequence shown here is derived from an EMBL/GenBank/DDBJ whole genome shotgun (WGS) entry which is preliminary data.</text>
</comment>
<dbReference type="PANTHER" id="PTHR37984:SF15">
    <property type="entry name" value="INTEGRASE CATALYTIC DOMAIN-CONTAINING PROTEIN"/>
    <property type="match status" value="1"/>
</dbReference>
<dbReference type="SUPFAM" id="SSF53098">
    <property type="entry name" value="Ribonuclease H-like"/>
    <property type="match status" value="1"/>
</dbReference>
<dbReference type="Pfam" id="PF00665">
    <property type="entry name" value="rve"/>
    <property type="match status" value="1"/>
</dbReference>
<evidence type="ECO:0000313" key="4">
    <source>
        <dbReference type="Proteomes" id="UP000271974"/>
    </source>
</evidence>
<reference evidence="3 4" key="1">
    <citation type="submission" date="2019-01" db="EMBL/GenBank/DDBJ databases">
        <title>A draft genome assembly of the solar-powered sea slug Elysia chlorotica.</title>
        <authorList>
            <person name="Cai H."/>
            <person name="Li Q."/>
            <person name="Fang X."/>
            <person name="Li J."/>
            <person name="Curtis N.E."/>
            <person name="Altenburger A."/>
            <person name="Shibata T."/>
            <person name="Feng M."/>
            <person name="Maeda T."/>
            <person name="Schwartz J.A."/>
            <person name="Shigenobu S."/>
            <person name="Lundholm N."/>
            <person name="Nishiyama T."/>
            <person name="Yang H."/>
            <person name="Hasebe M."/>
            <person name="Li S."/>
            <person name="Pierce S.K."/>
            <person name="Wang J."/>
        </authorList>
    </citation>
    <scope>NUCLEOTIDE SEQUENCE [LARGE SCALE GENOMIC DNA]</scope>
    <source>
        <strain evidence="3">EC2010</strain>
        <tissue evidence="3">Whole organism of an adult</tissue>
    </source>
</reference>
<dbReference type="GO" id="GO:0003676">
    <property type="term" value="F:nucleic acid binding"/>
    <property type="evidence" value="ECO:0007669"/>
    <property type="project" value="InterPro"/>
</dbReference>
<dbReference type="AlphaFoldDB" id="A0A433T894"/>
<keyword evidence="4" id="KW-1185">Reference proteome</keyword>
<dbReference type="PROSITE" id="PS50994">
    <property type="entry name" value="INTEGRASE"/>
    <property type="match status" value="1"/>
</dbReference>
<gene>
    <name evidence="3" type="ORF">EGW08_014499</name>
</gene>
<organism evidence="3 4">
    <name type="scientific">Elysia chlorotica</name>
    <name type="common">Eastern emerald elysia</name>
    <name type="synonym">Sea slug</name>
    <dbReference type="NCBI Taxonomy" id="188477"/>
    <lineage>
        <taxon>Eukaryota</taxon>
        <taxon>Metazoa</taxon>
        <taxon>Spiralia</taxon>
        <taxon>Lophotrochozoa</taxon>
        <taxon>Mollusca</taxon>
        <taxon>Gastropoda</taxon>
        <taxon>Heterobranchia</taxon>
        <taxon>Euthyneura</taxon>
        <taxon>Panpulmonata</taxon>
        <taxon>Sacoglossa</taxon>
        <taxon>Placobranchoidea</taxon>
        <taxon>Plakobranchidae</taxon>
        <taxon>Elysia</taxon>
    </lineage>
</organism>
<sequence>MKKENEVKTLMVPRMERHVGVDRAELIRLQDEDQAIQAMARLTSPKSRRGKTKTINKGAIPRAPLQNIPVVDVPFKRVAVDLVGPIDPTSEDGHRYILTLVDYATRYPEAVPLKRIDGEAVAGALVNIYSRLGVPEEILTDQDTQFMSACMREVNRLLGITQSATTPYHPMCNGLIERFTGTLKKALRRLCAEQPKQRHRFINPLLFAYRGIPQDSTRFAPFELLCGRTVRGPMHILKQIWTKDIEEDEVRSSYQYVLELRERLERTWEMAQKELEKAQGRQKRYYDRGTKARKFKPGDDVLVLLPTDTNKLLMQWKGPYKVVAVVGINDYRVKMGRKEKTLHANLLKRYVSRSEMEDVDVDSPDTSSTQCARGDKAYSVDVSPSVEPSTEITRTQSNAAVMTHGPAPSPVMSAPETATRELEVVTLSAVAVLYSK</sequence>
<dbReference type="GO" id="GO:0015074">
    <property type="term" value="P:DNA integration"/>
    <property type="evidence" value="ECO:0007669"/>
    <property type="project" value="InterPro"/>
</dbReference>
<accession>A0A433T894</accession>
<feature type="domain" description="Integrase catalytic" evidence="2">
    <location>
        <begin position="70"/>
        <end position="229"/>
    </location>
</feature>
<evidence type="ECO:0000259" key="2">
    <source>
        <dbReference type="PROSITE" id="PS50994"/>
    </source>
</evidence>
<feature type="region of interest" description="Disordered" evidence="1">
    <location>
        <begin position="357"/>
        <end position="398"/>
    </location>
</feature>
<name>A0A433T894_ELYCH</name>
<dbReference type="InterPro" id="IPR001584">
    <property type="entry name" value="Integrase_cat-core"/>
</dbReference>
<evidence type="ECO:0000256" key="1">
    <source>
        <dbReference type="SAM" id="MobiDB-lite"/>
    </source>
</evidence>
<protein>
    <recommendedName>
        <fullName evidence="2">Integrase catalytic domain-containing protein</fullName>
    </recommendedName>
</protein>
<dbReference type="PANTHER" id="PTHR37984">
    <property type="entry name" value="PROTEIN CBG26694"/>
    <property type="match status" value="1"/>
</dbReference>
<feature type="compositionally biased region" description="Polar residues" evidence="1">
    <location>
        <begin position="386"/>
        <end position="398"/>
    </location>
</feature>